<name>A0A1W1VLI7_9DEIO</name>
<dbReference type="AlphaFoldDB" id="A0A1W1VLI7"/>
<accession>A0A1W1VLI7</accession>
<keyword evidence="3" id="KW-1185">Reference proteome</keyword>
<proteinExistence type="predicted"/>
<protein>
    <submittedName>
        <fullName evidence="2">Uncharacterized protein</fullName>
    </submittedName>
</protein>
<sequence>MTTVDRFGLEGNPEVQRSRRVPFGTESFCGFYLVFAWFYALVHLHALPNLAPLGHGVSLPAFPVLLVEPRRWRTRAQPRAGLVPLWTLGLAICRRITSTRARGLVRHRPVGSVGAALWQPLGPALLARVR</sequence>
<keyword evidence="1" id="KW-0472">Membrane</keyword>
<keyword evidence="1" id="KW-1133">Transmembrane helix</keyword>
<organism evidence="2 3">
    <name type="scientific">Deinococcus hopiensis KR-140</name>
    <dbReference type="NCBI Taxonomy" id="695939"/>
    <lineage>
        <taxon>Bacteria</taxon>
        <taxon>Thermotogati</taxon>
        <taxon>Deinococcota</taxon>
        <taxon>Deinococci</taxon>
        <taxon>Deinococcales</taxon>
        <taxon>Deinococcaceae</taxon>
        <taxon>Deinococcus</taxon>
    </lineage>
</organism>
<dbReference type="STRING" id="695939.SAMN00790413_02237"/>
<evidence type="ECO:0000256" key="1">
    <source>
        <dbReference type="SAM" id="Phobius"/>
    </source>
</evidence>
<feature type="transmembrane region" description="Helical" evidence="1">
    <location>
        <begin position="21"/>
        <end position="40"/>
    </location>
</feature>
<dbReference type="RefSeq" id="WP_084049541.1">
    <property type="nucleotide sequence ID" value="NZ_FWWU01000009.1"/>
</dbReference>
<dbReference type="EMBL" id="FWWU01000009">
    <property type="protein sequence ID" value="SMB94080.1"/>
    <property type="molecule type" value="Genomic_DNA"/>
</dbReference>
<dbReference type="Proteomes" id="UP000192582">
    <property type="component" value="Unassembled WGS sequence"/>
</dbReference>
<evidence type="ECO:0000313" key="3">
    <source>
        <dbReference type="Proteomes" id="UP000192582"/>
    </source>
</evidence>
<reference evidence="2 3" key="1">
    <citation type="submission" date="2017-04" db="EMBL/GenBank/DDBJ databases">
        <authorList>
            <person name="Afonso C.L."/>
            <person name="Miller P.J."/>
            <person name="Scott M.A."/>
            <person name="Spackman E."/>
            <person name="Goraichik I."/>
            <person name="Dimitrov K.M."/>
            <person name="Suarez D.L."/>
            <person name="Swayne D.E."/>
        </authorList>
    </citation>
    <scope>NUCLEOTIDE SEQUENCE [LARGE SCALE GENOMIC DNA]</scope>
    <source>
        <strain evidence="2 3">KR-140</strain>
    </source>
</reference>
<gene>
    <name evidence="2" type="ORF">SAMN00790413_02237</name>
</gene>
<evidence type="ECO:0000313" key="2">
    <source>
        <dbReference type="EMBL" id="SMB94080.1"/>
    </source>
</evidence>
<keyword evidence="1" id="KW-0812">Transmembrane</keyword>